<dbReference type="PANTHER" id="PTHR47718">
    <property type="entry name" value="OS01G0519700 PROTEIN"/>
    <property type="match status" value="1"/>
</dbReference>
<protein>
    <submittedName>
        <fullName evidence="3">Protein FAR1-RELATED SEQUENCE 5-like</fullName>
    </submittedName>
</protein>
<feature type="domain" description="MULE transposase" evidence="1">
    <location>
        <begin position="169"/>
        <end position="223"/>
    </location>
</feature>
<dbReference type="RefSeq" id="XP_015959580.1">
    <property type="nucleotide sequence ID" value="XM_016104094.1"/>
</dbReference>
<accession>A0A6P4CYW2</accession>
<evidence type="ECO:0000313" key="3">
    <source>
        <dbReference type="RefSeq" id="XP_015959580.1"/>
    </source>
</evidence>
<dbReference type="KEGG" id="adu:107483477"/>
<sequence>MMYVMFDRQKVKWMVSKLELKHTHPCFAKQSVHYHEYREPTMHAKCVIEDNDEVDILPNKMYLALANKVGGSSNMSYSKKDVRNYITSNLRCADENANVKELLSYFLRMKDINPNLFYAVDVNAANKFRSTLWVDAKCRLSYKYYGDVASFDTIYSRNKYVCVCVSIERHRLPFISFVRVNHHEKSTMLGCALLGNEKIRSFEWVFTQRLKCMRTAPQAIITD</sequence>
<dbReference type="OrthoDB" id="1936008at2759"/>
<keyword evidence="2" id="KW-1185">Reference proteome</keyword>
<dbReference type="InterPro" id="IPR018289">
    <property type="entry name" value="MULE_transposase_dom"/>
</dbReference>
<dbReference type="AlphaFoldDB" id="A0A6P4CYW2"/>
<proteinExistence type="predicted"/>
<evidence type="ECO:0000259" key="1">
    <source>
        <dbReference type="Pfam" id="PF10551"/>
    </source>
</evidence>
<gene>
    <name evidence="3" type="primary">LOC107483477</name>
</gene>
<reference evidence="3" key="2">
    <citation type="submission" date="2025-08" db="UniProtKB">
        <authorList>
            <consortium name="RefSeq"/>
        </authorList>
    </citation>
    <scope>IDENTIFICATION</scope>
    <source>
        <tissue evidence="3">Whole plant</tissue>
    </source>
</reference>
<organism evidence="2 3">
    <name type="scientific">Arachis duranensis</name>
    <name type="common">Wild peanut</name>
    <dbReference type="NCBI Taxonomy" id="130453"/>
    <lineage>
        <taxon>Eukaryota</taxon>
        <taxon>Viridiplantae</taxon>
        <taxon>Streptophyta</taxon>
        <taxon>Embryophyta</taxon>
        <taxon>Tracheophyta</taxon>
        <taxon>Spermatophyta</taxon>
        <taxon>Magnoliopsida</taxon>
        <taxon>eudicotyledons</taxon>
        <taxon>Gunneridae</taxon>
        <taxon>Pentapetalae</taxon>
        <taxon>rosids</taxon>
        <taxon>fabids</taxon>
        <taxon>Fabales</taxon>
        <taxon>Fabaceae</taxon>
        <taxon>Papilionoideae</taxon>
        <taxon>50 kb inversion clade</taxon>
        <taxon>dalbergioids sensu lato</taxon>
        <taxon>Dalbergieae</taxon>
        <taxon>Pterocarpus clade</taxon>
        <taxon>Arachis</taxon>
    </lineage>
</organism>
<evidence type="ECO:0000313" key="2">
    <source>
        <dbReference type="Proteomes" id="UP000515211"/>
    </source>
</evidence>
<dbReference type="Proteomes" id="UP000515211">
    <property type="component" value="Chromosome 4"/>
</dbReference>
<dbReference type="GeneID" id="107483477"/>
<name>A0A6P4CYW2_ARADU</name>
<dbReference type="Pfam" id="PF10551">
    <property type="entry name" value="MULE"/>
    <property type="match status" value="1"/>
</dbReference>
<reference evidence="2" key="1">
    <citation type="journal article" date="2016" name="Nat. Genet.">
        <title>The genome sequences of Arachis duranensis and Arachis ipaensis, the diploid ancestors of cultivated peanut.</title>
        <authorList>
            <person name="Bertioli D.J."/>
            <person name="Cannon S.B."/>
            <person name="Froenicke L."/>
            <person name="Huang G."/>
            <person name="Farmer A.D."/>
            <person name="Cannon E.K."/>
            <person name="Liu X."/>
            <person name="Gao D."/>
            <person name="Clevenger J."/>
            <person name="Dash S."/>
            <person name="Ren L."/>
            <person name="Moretzsohn M.C."/>
            <person name="Shirasawa K."/>
            <person name="Huang W."/>
            <person name="Vidigal B."/>
            <person name="Abernathy B."/>
            <person name="Chu Y."/>
            <person name="Niederhuth C.E."/>
            <person name="Umale P."/>
            <person name="Araujo A.C."/>
            <person name="Kozik A."/>
            <person name="Kim K.D."/>
            <person name="Burow M.D."/>
            <person name="Varshney R.K."/>
            <person name="Wang X."/>
            <person name="Zhang X."/>
            <person name="Barkley N."/>
            <person name="Guimaraes P.M."/>
            <person name="Isobe S."/>
            <person name="Guo B."/>
            <person name="Liao B."/>
            <person name="Stalker H.T."/>
            <person name="Schmitz R.J."/>
            <person name="Scheffler B.E."/>
            <person name="Leal-Bertioli S.C."/>
            <person name="Xun X."/>
            <person name="Jackson S.A."/>
            <person name="Michelmore R."/>
            <person name="Ozias-Akins P."/>
        </authorList>
    </citation>
    <scope>NUCLEOTIDE SEQUENCE [LARGE SCALE GENOMIC DNA]</scope>
    <source>
        <strain evidence="2">cv. V14167</strain>
    </source>
</reference>